<evidence type="ECO:0000256" key="1">
    <source>
        <dbReference type="ARBA" id="ARBA00010792"/>
    </source>
</evidence>
<comment type="caution">
    <text evidence="4">The sequence shown here is derived from an EMBL/GenBank/DDBJ whole genome shotgun (WGS) entry which is preliminary data.</text>
</comment>
<protein>
    <submittedName>
        <fullName evidence="4">DedA family protein</fullName>
    </submittedName>
</protein>
<dbReference type="Proteomes" id="UP000490800">
    <property type="component" value="Unassembled WGS sequence"/>
</dbReference>
<accession>A0A7X3K148</accession>
<feature type="domain" description="VTT" evidence="3">
    <location>
        <begin position="41"/>
        <end position="155"/>
    </location>
</feature>
<reference evidence="4 5" key="1">
    <citation type="journal article" date="2019" name="Microorganisms">
        <title>Paenibacillus lutrae sp. nov., A Chitinolytic Species Isolated from A River Otter in Castril Natural Park, Granada, Spain.</title>
        <authorList>
            <person name="Rodriguez M."/>
            <person name="Reina J.C."/>
            <person name="Bejar V."/>
            <person name="Llamas I."/>
        </authorList>
    </citation>
    <scope>NUCLEOTIDE SEQUENCE [LARGE SCALE GENOMIC DNA]</scope>
    <source>
        <strain evidence="4 5">N10</strain>
    </source>
</reference>
<feature type="transmembrane region" description="Helical" evidence="2">
    <location>
        <begin position="163"/>
        <end position="189"/>
    </location>
</feature>
<evidence type="ECO:0000259" key="3">
    <source>
        <dbReference type="Pfam" id="PF09335"/>
    </source>
</evidence>
<comment type="similarity">
    <text evidence="1">Belongs to the DedA family.</text>
</comment>
<dbReference type="EMBL" id="RHLK01000016">
    <property type="protein sequence ID" value="MVP01929.1"/>
    <property type="molecule type" value="Genomic_DNA"/>
</dbReference>
<evidence type="ECO:0000313" key="4">
    <source>
        <dbReference type="EMBL" id="MVP01929.1"/>
    </source>
</evidence>
<gene>
    <name evidence="4" type="ORF">EDM21_20845</name>
</gene>
<dbReference type="AlphaFoldDB" id="A0A7X3K148"/>
<dbReference type="GO" id="GO:0005886">
    <property type="term" value="C:plasma membrane"/>
    <property type="evidence" value="ECO:0007669"/>
    <property type="project" value="TreeGrafter"/>
</dbReference>
<dbReference type="RefSeq" id="WP_157338342.1">
    <property type="nucleotide sequence ID" value="NZ_RHLK01000016.1"/>
</dbReference>
<proteinExistence type="inferred from homology"/>
<keyword evidence="2" id="KW-0472">Membrane</keyword>
<keyword evidence="2" id="KW-1133">Transmembrane helix</keyword>
<dbReference type="InterPro" id="IPR032816">
    <property type="entry name" value="VTT_dom"/>
</dbReference>
<evidence type="ECO:0000313" key="5">
    <source>
        <dbReference type="Proteomes" id="UP000490800"/>
    </source>
</evidence>
<feature type="transmembrane region" description="Helical" evidence="2">
    <location>
        <begin position="12"/>
        <end position="29"/>
    </location>
</feature>
<feature type="transmembrane region" description="Helical" evidence="2">
    <location>
        <begin position="135"/>
        <end position="157"/>
    </location>
</feature>
<evidence type="ECO:0000256" key="2">
    <source>
        <dbReference type="SAM" id="Phobius"/>
    </source>
</evidence>
<dbReference type="OrthoDB" id="9782291at2"/>
<dbReference type="Pfam" id="PF09335">
    <property type="entry name" value="VTT_dom"/>
    <property type="match status" value="1"/>
</dbReference>
<dbReference type="PANTHER" id="PTHR42709:SF9">
    <property type="entry name" value="ALKALINE PHOSPHATASE LIKE PROTEIN"/>
    <property type="match status" value="1"/>
</dbReference>
<organism evidence="4 5">
    <name type="scientific">Paenibacillus lutrae</name>
    <dbReference type="NCBI Taxonomy" id="2078573"/>
    <lineage>
        <taxon>Bacteria</taxon>
        <taxon>Bacillati</taxon>
        <taxon>Bacillota</taxon>
        <taxon>Bacilli</taxon>
        <taxon>Bacillales</taxon>
        <taxon>Paenibacillaceae</taxon>
        <taxon>Paenibacillus</taxon>
    </lineage>
</organism>
<dbReference type="PANTHER" id="PTHR42709">
    <property type="entry name" value="ALKALINE PHOSPHATASE LIKE PROTEIN"/>
    <property type="match status" value="1"/>
</dbReference>
<dbReference type="InterPro" id="IPR051311">
    <property type="entry name" value="DedA_domain"/>
</dbReference>
<keyword evidence="2" id="KW-0812">Transmembrane</keyword>
<feature type="transmembrane region" description="Helical" evidence="2">
    <location>
        <begin position="49"/>
        <end position="71"/>
    </location>
</feature>
<sequence>MEWISELFEQYGYGVLFLGLFAESLAIPFPGELAMAISGHMAAGGTFHLLWIMLVSYLGAIIGTIVTYVMGRKLGRPFFDKYGKYILLKPQRIDTLTTWFAKYSDKLILVSYFVPGLRHFTGYIAGILKVRSRTFFLYNSVSGLIWVILYVMVGYIFGNKIELLLHLIAQYSVWAVAGGAIVLTTFILVRKNKASLAAWARSRYHRLFKLSADSDR</sequence>
<name>A0A7X3K148_9BACL</name>
<keyword evidence="5" id="KW-1185">Reference proteome</keyword>